<dbReference type="AlphaFoldDB" id="A0A9E2SBW2"/>
<evidence type="ECO:0000313" key="3">
    <source>
        <dbReference type="Proteomes" id="UP000812270"/>
    </source>
</evidence>
<dbReference type="EMBL" id="JAHSPG010000018">
    <property type="protein sequence ID" value="MBV4360218.1"/>
    <property type="molecule type" value="Genomic_DNA"/>
</dbReference>
<reference evidence="2" key="1">
    <citation type="submission" date="2021-06" db="EMBL/GenBank/DDBJ databases">
        <authorList>
            <person name="Huq M.A."/>
        </authorList>
    </citation>
    <scope>NUCLEOTIDE SEQUENCE</scope>
    <source>
        <strain evidence="2">MAH-26</strain>
    </source>
</reference>
<dbReference type="Proteomes" id="UP000812270">
    <property type="component" value="Unassembled WGS sequence"/>
</dbReference>
<dbReference type="RefSeq" id="WP_217794488.1">
    <property type="nucleotide sequence ID" value="NZ_JAHSPG010000018.1"/>
</dbReference>
<protein>
    <recommendedName>
        <fullName evidence="4">DUF2541 family protein</fullName>
    </recommendedName>
</protein>
<gene>
    <name evidence="2" type="ORF">KTO63_23840</name>
</gene>
<keyword evidence="3" id="KW-1185">Reference proteome</keyword>
<sequence>MKKCVFFSILFLFTAINVHAQQVRVTHGNVGWRELGTTVVKFTVDKDVIVLAGNDWFRQLKFHVIDAAVEMLNMTVVYENGVPQNIPLRFVIPKGGESRLIDLNGGERRLRRVEFTYKSGVPGFHGHAKVILFGLK</sequence>
<comment type="caution">
    <text evidence="2">The sequence shown here is derived from an EMBL/GenBank/DDBJ whole genome shotgun (WGS) entry which is preliminary data.</text>
</comment>
<evidence type="ECO:0000313" key="2">
    <source>
        <dbReference type="EMBL" id="MBV4360218.1"/>
    </source>
</evidence>
<feature type="signal peptide" evidence="1">
    <location>
        <begin position="1"/>
        <end position="20"/>
    </location>
</feature>
<evidence type="ECO:0008006" key="4">
    <source>
        <dbReference type="Google" id="ProtNLM"/>
    </source>
</evidence>
<keyword evidence="1" id="KW-0732">Signal</keyword>
<organism evidence="2 3">
    <name type="scientific">Pinibacter aurantiacus</name>
    <dbReference type="NCBI Taxonomy" id="2851599"/>
    <lineage>
        <taxon>Bacteria</taxon>
        <taxon>Pseudomonadati</taxon>
        <taxon>Bacteroidota</taxon>
        <taxon>Chitinophagia</taxon>
        <taxon>Chitinophagales</taxon>
        <taxon>Chitinophagaceae</taxon>
        <taxon>Pinibacter</taxon>
    </lineage>
</organism>
<feature type="chain" id="PRO_5038461018" description="DUF2541 family protein" evidence="1">
    <location>
        <begin position="21"/>
        <end position="136"/>
    </location>
</feature>
<name>A0A9E2SBW2_9BACT</name>
<accession>A0A9E2SBW2</accession>
<evidence type="ECO:0000256" key="1">
    <source>
        <dbReference type="SAM" id="SignalP"/>
    </source>
</evidence>
<proteinExistence type="predicted"/>